<name>A0ABY3WR44_9ACTN</name>
<accession>A0ABY3WR44</accession>
<proteinExistence type="predicted"/>
<gene>
    <name evidence="2" type="ORF">J4032_12695</name>
</gene>
<keyword evidence="1" id="KW-0732">Signal</keyword>
<dbReference type="EMBL" id="CP071872">
    <property type="protein sequence ID" value="UNM12278.1"/>
    <property type="molecule type" value="Genomic_DNA"/>
</dbReference>
<evidence type="ECO:0008006" key="4">
    <source>
        <dbReference type="Google" id="ProtNLM"/>
    </source>
</evidence>
<protein>
    <recommendedName>
        <fullName evidence="4">SH3 domain-containing protein</fullName>
    </recommendedName>
</protein>
<evidence type="ECO:0000313" key="3">
    <source>
        <dbReference type="Proteomes" id="UP000828924"/>
    </source>
</evidence>
<dbReference type="Proteomes" id="UP000828924">
    <property type="component" value="Chromosome"/>
</dbReference>
<dbReference type="RefSeq" id="WP_242330884.1">
    <property type="nucleotide sequence ID" value="NZ_CP071872.1"/>
</dbReference>
<feature type="chain" id="PRO_5045621487" description="SH3 domain-containing protein" evidence="1">
    <location>
        <begin position="28"/>
        <end position="113"/>
    </location>
</feature>
<evidence type="ECO:0000256" key="1">
    <source>
        <dbReference type="SAM" id="SignalP"/>
    </source>
</evidence>
<feature type="signal peptide" evidence="1">
    <location>
        <begin position="1"/>
        <end position="27"/>
    </location>
</feature>
<keyword evidence="3" id="KW-1185">Reference proteome</keyword>
<sequence length="113" mass="12154">MRKWQAAILGVTLGTSLAVASVGQAQAAESSSRIGSSAEESYYTALSTRPVYQSPDSNSTVIATVIEGEVINVSGEVIQGPCGTNFRYAWTFNYTTGHFFRGYVDADNLVPYM</sequence>
<reference evidence="2 3" key="1">
    <citation type="submission" date="2021-03" db="EMBL/GenBank/DDBJ databases">
        <title>Complete genome of Streptomyces formicae strain 1H-GS9 (DSM 100524).</title>
        <authorList>
            <person name="Atanasov K.E."/>
            <person name="Altabella T."/>
            <person name="Ferrer A."/>
        </authorList>
    </citation>
    <scope>NUCLEOTIDE SEQUENCE [LARGE SCALE GENOMIC DNA]</scope>
    <source>
        <strain evidence="2 3">1H-GS9</strain>
    </source>
</reference>
<evidence type="ECO:0000313" key="2">
    <source>
        <dbReference type="EMBL" id="UNM12278.1"/>
    </source>
</evidence>
<organism evidence="2 3">
    <name type="scientific">Streptomyces formicae</name>
    <dbReference type="NCBI Taxonomy" id="1616117"/>
    <lineage>
        <taxon>Bacteria</taxon>
        <taxon>Bacillati</taxon>
        <taxon>Actinomycetota</taxon>
        <taxon>Actinomycetes</taxon>
        <taxon>Kitasatosporales</taxon>
        <taxon>Streptomycetaceae</taxon>
        <taxon>Streptomyces</taxon>
    </lineage>
</organism>